<dbReference type="EMBL" id="JAUSTO010000018">
    <property type="protein sequence ID" value="MDQ0153390.1"/>
    <property type="molecule type" value="Genomic_DNA"/>
</dbReference>
<proteinExistence type="predicted"/>
<dbReference type="Proteomes" id="UP001241537">
    <property type="component" value="Unassembled WGS sequence"/>
</dbReference>
<keyword evidence="3" id="KW-1185">Reference proteome</keyword>
<evidence type="ECO:0000313" key="2">
    <source>
        <dbReference type="EMBL" id="MDQ0153390.1"/>
    </source>
</evidence>
<dbReference type="PANTHER" id="PTHR33408">
    <property type="entry name" value="TRANSPOSASE"/>
    <property type="match status" value="1"/>
</dbReference>
<accession>A0AAE3VBZ6</accession>
<feature type="domain" description="Transposase InsH N-terminal" evidence="1">
    <location>
        <begin position="55"/>
        <end position="144"/>
    </location>
</feature>
<sequence length="301" mass="34833">YKTGVSLSNMQFSIYKQASRLTNWRLRLQLSPPLHLQSDYTKFQGYYQIKLPLSVETMIPADDPVRLLSAFVEGMDLSDLYATYDRVRKNQASPRQMLKIMIYASMNRLFSSRDIETACRRDINFMYLLEGMSAPDHATIARFVSLHLSACSKDLLADVSSILYDLGEISGKTVFIDGTKIESFANKYTFVWKKSVTKHQARLFEKILTFLEECEILYGIKVVYNGKATLHTLKRLRKKLYHIKEEENITFVHGSGSRKSQLQRSIETLEGYISKQKEYVKRLHICGDRNSYSRTDPDAWS</sequence>
<gene>
    <name evidence="2" type="ORF">J2S20_002110</name>
</gene>
<reference evidence="2" key="1">
    <citation type="submission" date="2023-07" db="EMBL/GenBank/DDBJ databases">
        <title>Genomic Encyclopedia of Type Strains, Phase IV (KMG-IV): sequencing the most valuable type-strain genomes for metagenomic binning, comparative biology and taxonomic classification.</title>
        <authorList>
            <person name="Goeker M."/>
        </authorList>
    </citation>
    <scope>NUCLEOTIDE SEQUENCE</scope>
    <source>
        <strain evidence="2">DSM 19659</strain>
    </source>
</reference>
<name>A0AAE3VBZ6_9FIRM</name>
<evidence type="ECO:0000313" key="3">
    <source>
        <dbReference type="Proteomes" id="UP001241537"/>
    </source>
</evidence>
<protein>
    <submittedName>
        <fullName evidence="2">Transposase</fullName>
    </submittedName>
</protein>
<dbReference type="RefSeq" id="WP_330692820.1">
    <property type="nucleotide sequence ID" value="NZ_JAUSTO010000018.1"/>
</dbReference>
<dbReference type="Pfam" id="PF05598">
    <property type="entry name" value="DUF772"/>
    <property type="match status" value="1"/>
</dbReference>
<organism evidence="2 3">
    <name type="scientific">Moryella indoligenes</name>
    <dbReference type="NCBI Taxonomy" id="371674"/>
    <lineage>
        <taxon>Bacteria</taxon>
        <taxon>Bacillati</taxon>
        <taxon>Bacillota</taxon>
        <taxon>Clostridia</taxon>
        <taxon>Lachnospirales</taxon>
        <taxon>Lachnospiraceae</taxon>
        <taxon>Moryella</taxon>
    </lineage>
</organism>
<feature type="non-terminal residue" evidence="2">
    <location>
        <position position="1"/>
    </location>
</feature>
<dbReference type="InterPro" id="IPR008490">
    <property type="entry name" value="Transposase_InsH_N"/>
</dbReference>
<dbReference type="AlphaFoldDB" id="A0AAE3VBZ6"/>
<evidence type="ECO:0000259" key="1">
    <source>
        <dbReference type="Pfam" id="PF05598"/>
    </source>
</evidence>
<comment type="caution">
    <text evidence="2">The sequence shown here is derived from an EMBL/GenBank/DDBJ whole genome shotgun (WGS) entry which is preliminary data.</text>
</comment>
<dbReference type="PANTHER" id="PTHR33408:SF2">
    <property type="entry name" value="TRANSPOSASE DDE DOMAIN-CONTAINING PROTEIN"/>
    <property type="match status" value="1"/>
</dbReference>